<name>A0ABY7LNS8_9BACT</name>
<keyword evidence="2" id="KW-0472">Membrane</keyword>
<evidence type="ECO:0000256" key="2">
    <source>
        <dbReference type="SAM" id="Phobius"/>
    </source>
</evidence>
<feature type="compositionally biased region" description="Basic residues" evidence="1">
    <location>
        <begin position="10"/>
        <end position="23"/>
    </location>
</feature>
<keyword evidence="4" id="KW-1185">Reference proteome</keyword>
<sequence length="51" mass="6008">MEKDAATTPSRRHRLSRRSSRPRLSRETLLALILLALLVGFVLYHGWRYGW</sequence>
<evidence type="ECO:0000313" key="4">
    <source>
        <dbReference type="Proteomes" id="UP001211005"/>
    </source>
</evidence>
<reference evidence="3 4" key="1">
    <citation type="submission" date="2022-12" db="EMBL/GenBank/DDBJ databases">
        <title>Hymenobacter canadensis sp. nov. isolated from lake water of the Cambridge Bay, Canada.</title>
        <authorList>
            <person name="Kim W.H."/>
            <person name="Lee Y.M."/>
        </authorList>
    </citation>
    <scope>NUCLEOTIDE SEQUENCE [LARGE SCALE GENOMIC DNA]</scope>
    <source>
        <strain evidence="3 4">PAMC 29467</strain>
    </source>
</reference>
<keyword evidence="2" id="KW-0812">Transmembrane</keyword>
<proteinExistence type="predicted"/>
<dbReference type="Proteomes" id="UP001211005">
    <property type="component" value="Chromosome"/>
</dbReference>
<feature type="region of interest" description="Disordered" evidence="1">
    <location>
        <begin position="1"/>
        <end position="23"/>
    </location>
</feature>
<feature type="transmembrane region" description="Helical" evidence="2">
    <location>
        <begin position="28"/>
        <end position="47"/>
    </location>
</feature>
<protein>
    <submittedName>
        <fullName evidence="3">Uncharacterized protein</fullName>
    </submittedName>
</protein>
<keyword evidence="2" id="KW-1133">Transmembrane helix</keyword>
<dbReference type="EMBL" id="CP114767">
    <property type="protein sequence ID" value="WBA42064.1"/>
    <property type="molecule type" value="Genomic_DNA"/>
</dbReference>
<dbReference type="RefSeq" id="WP_269560122.1">
    <property type="nucleotide sequence ID" value="NZ_CP114767.1"/>
</dbReference>
<evidence type="ECO:0000313" key="3">
    <source>
        <dbReference type="EMBL" id="WBA42064.1"/>
    </source>
</evidence>
<gene>
    <name evidence="3" type="ORF">O3303_00565</name>
</gene>
<evidence type="ECO:0000256" key="1">
    <source>
        <dbReference type="SAM" id="MobiDB-lite"/>
    </source>
</evidence>
<organism evidence="3 4">
    <name type="scientific">Hymenobacter canadensis</name>
    <dbReference type="NCBI Taxonomy" id="2999067"/>
    <lineage>
        <taxon>Bacteria</taxon>
        <taxon>Pseudomonadati</taxon>
        <taxon>Bacteroidota</taxon>
        <taxon>Cytophagia</taxon>
        <taxon>Cytophagales</taxon>
        <taxon>Hymenobacteraceae</taxon>
        <taxon>Hymenobacter</taxon>
    </lineage>
</organism>
<accession>A0ABY7LNS8</accession>